<evidence type="ECO:0000259" key="11">
    <source>
        <dbReference type="PROSITE" id="PS51061"/>
    </source>
</evidence>
<dbReference type="GO" id="GO:0004386">
    <property type="term" value="F:helicase activity"/>
    <property type="evidence" value="ECO:0007669"/>
    <property type="project" value="UniProtKB-KW"/>
</dbReference>
<dbReference type="PROSITE" id="PS51061">
    <property type="entry name" value="R3H"/>
    <property type="match status" value="1"/>
</dbReference>
<feature type="domain" description="R3H" evidence="11">
    <location>
        <begin position="311"/>
        <end position="375"/>
    </location>
</feature>
<feature type="region of interest" description="Disordered" evidence="9">
    <location>
        <begin position="554"/>
        <end position="581"/>
    </location>
</feature>
<dbReference type="GO" id="GO:0003729">
    <property type="term" value="F:mRNA binding"/>
    <property type="evidence" value="ECO:0007669"/>
    <property type="project" value="TreeGrafter"/>
</dbReference>
<dbReference type="SUPFAM" id="SSF82708">
    <property type="entry name" value="R3H domain"/>
    <property type="match status" value="1"/>
</dbReference>
<gene>
    <name evidence="12" type="primary">PIN4</name>
    <name evidence="12" type="ORF">MCUN1_001417</name>
</gene>
<keyword evidence="4" id="KW-0347">Helicase</keyword>
<dbReference type="InterPro" id="IPR012677">
    <property type="entry name" value="Nucleotide-bd_a/b_plait_sf"/>
</dbReference>
<dbReference type="SMART" id="SM00360">
    <property type="entry name" value="RRM"/>
    <property type="match status" value="1"/>
</dbReference>
<dbReference type="InterPro" id="IPR001374">
    <property type="entry name" value="R3H_dom"/>
</dbReference>
<sequence length="581" mass="62829">MADQALLNSLDALSIRREGASTHVSPSLGGDAPLSDSYLSRKAGPLDSFAPFAVPQSDGGVSSSRFQHLFHEAPQDDSFTPPVPIDNGFDTMFAVPPQGLPAQPSGLPMRTTPYAQYGSPWGASAPLGVGDGVPLAGQPLLSGQPIRFGAKSPTGDADIIPTAIVIKNIPFNIKREQLLQVIRDLGTPVPYAFNYHFDQGIFRGLAFANFHTPSEASEVVAALNGLDVSGRKLRVEYKKVLQAGEKERIEKEKALKRMHYAQAQERERKKDRGADPSGALSNMHKDTSNTSVHVPSATGEIAENAHIDLNDASTLEIYSRVLLFRDDRMRDELSFSRNLSASERHVVHVVAQKLGLFHYTLGDGDDRHVIVTKAEMPQYASRGSSALGVAGQSDRLVPPIVRTKKSAPDMKRVMPDLDGPMSRSNLLPVSSGIVPRKSNSNLSDKYSFADGRFDSFDMHGPLGNVQNQNLFASPFDIPVVPVLPRPSSVDIDRLDKHRHNKLSSAMPPQRTLSPLINRSSPVSAPLSQLGAPGVEAVAPHRRIPTFDVSPSLDGQRFGWPAPDGALTASGSLPQEHDTNQT</sequence>
<dbReference type="InterPro" id="IPR035979">
    <property type="entry name" value="RBD_domain_sf"/>
</dbReference>
<keyword evidence="12" id="KW-0413">Isomerase</keyword>
<feature type="region of interest" description="Disordered" evidence="9">
    <location>
        <begin position="261"/>
        <end position="293"/>
    </location>
</feature>
<keyword evidence="7" id="KW-0539">Nucleus</keyword>
<evidence type="ECO:0000259" key="10">
    <source>
        <dbReference type="PROSITE" id="PS50102"/>
    </source>
</evidence>
<reference evidence="12" key="1">
    <citation type="submission" date="2023-03" db="EMBL/GenBank/DDBJ databases">
        <title>Mating type loci evolution in Malassezia.</title>
        <authorList>
            <person name="Coelho M.A."/>
        </authorList>
    </citation>
    <scope>NUCLEOTIDE SEQUENCE</scope>
    <source>
        <strain evidence="12">CBS 11721</strain>
    </source>
</reference>
<evidence type="ECO:0000313" key="13">
    <source>
        <dbReference type="Proteomes" id="UP001219933"/>
    </source>
</evidence>
<feature type="region of interest" description="Disordered" evidence="9">
    <location>
        <begin position="410"/>
        <end position="432"/>
    </location>
</feature>
<keyword evidence="6 8" id="KW-0694">RNA-binding</keyword>
<dbReference type="GO" id="GO:0005524">
    <property type="term" value="F:ATP binding"/>
    <property type="evidence" value="ECO:0007669"/>
    <property type="project" value="UniProtKB-KW"/>
</dbReference>
<evidence type="ECO:0000256" key="3">
    <source>
        <dbReference type="ARBA" id="ARBA00022801"/>
    </source>
</evidence>
<feature type="compositionally biased region" description="Basic and acidic residues" evidence="9">
    <location>
        <begin position="264"/>
        <end position="274"/>
    </location>
</feature>
<dbReference type="Pfam" id="PF00076">
    <property type="entry name" value="RRM_1"/>
    <property type="match status" value="1"/>
</dbReference>
<evidence type="ECO:0000256" key="5">
    <source>
        <dbReference type="ARBA" id="ARBA00022840"/>
    </source>
</evidence>
<dbReference type="Gene3D" id="3.30.70.330">
    <property type="match status" value="1"/>
</dbReference>
<evidence type="ECO:0000256" key="8">
    <source>
        <dbReference type="PROSITE-ProRule" id="PRU00176"/>
    </source>
</evidence>
<dbReference type="Gene3D" id="3.30.1370.50">
    <property type="entry name" value="R3H-like domain"/>
    <property type="match status" value="1"/>
</dbReference>
<protein>
    <submittedName>
        <fullName evidence="12">Peptidyl-prolyl cis-trans isomerase pin4</fullName>
    </submittedName>
</protein>
<dbReference type="EMBL" id="CP119878">
    <property type="protein sequence ID" value="WFD34576.1"/>
    <property type="molecule type" value="Genomic_DNA"/>
</dbReference>
<dbReference type="GO" id="GO:0003677">
    <property type="term" value="F:DNA binding"/>
    <property type="evidence" value="ECO:0007669"/>
    <property type="project" value="UniProtKB-ARBA"/>
</dbReference>
<evidence type="ECO:0000256" key="9">
    <source>
        <dbReference type="SAM" id="MobiDB-lite"/>
    </source>
</evidence>
<dbReference type="SUPFAM" id="SSF54928">
    <property type="entry name" value="RNA-binding domain, RBD"/>
    <property type="match status" value="1"/>
</dbReference>
<proteinExistence type="predicted"/>
<evidence type="ECO:0000256" key="2">
    <source>
        <dbReference type="ARBA" id="ARBA00022741"/>
    </source>
</evidence>
<evidence type="ECO:0000256" key="1">
    <source>
        <dbReference type="ARBA" id="ARBA00004123"/>
    </source>
</evidence>
<dbReference type="CDD" id="cd02639">
    <property type="entry name" value="R3H_RRM"/>
    <property type="match status" value="1"/>
</dbReference>
<dbReference type="InterPro" id="IPR036867">
    <property type="entry name" value="R3H_dom_sf"/>
</dbReference>
<dbReference type="Pfam" id="PF01424">
    <property type="entry name" value="R3H"/>
    <property type="match status" value="1"/>
</dbReference>
<keyword evidence="13" id="KW-1185">Reference proteome</keyword>
<dbReference type="Proteomes" id="UP001219933">
    <property type="component" value="Chromosome 2"/>
</dbReference>
<dbReference type="GO" id="GO:0016787">
    <property type="term" value="F:hydrolase activity"/>
    <property type="evidence" value="ECO:0007669"/>
    <property type="project" value="UniProtKB-KW"/>
</dbReference>
<evidence type="ECO:0000256" key="7">
    <source>
        <dbReference type="ARBA" id="ARBA00023242"/>
    </source>
</evidence>
<organism evidence="12 13">
    <name type="scientific">Malassezia cuniculi</name>
    <dbReference type="NCBI Taxonomy" id="948313"/>
    <lineage>
        <taxon>Eukaryota</taxon>
        <taxon>Fungi</taxon>
        <taxon>Dikarya</taxon>
        <taxon>Basidiomycota</taxon>
        <taxon>Ustilaginomycotina</taxon>
        <taxon>Malasseziomycetes</taxon>
        <taxon>Malasseziales</taxon>
        <taxon>Malasseziaceae</taxon>
        <taxon>Malassezia</taxon>
    </lineage>
</organism>
<evidence type="ECO:0000256" key="4">
    <source>
        <dbReference type="ARBA" id="ARBA00022806"/>
    </source>
</evidence>
<dbReference type="InterPro" id="IPR050502">
    <property type="entry name" value="Euk_RNA-bind_prot"/>
</dbReference>
<dbReference type="AlphaFoldDB" id="A0AAF0JAR6"/>
<dbReference type="InterPro" id="IPR034069">
    <property type="entry name" value="R3H_Cip2"/>
</dbReference>
<feature type="domain" description="RRM" evidence="10">
    <location>
        <begin position="162"/>
        <end position="240"/>
    </location>
</feature>
<dbReference type="InterPro" id="IPR034186">
    <property type="entry name" value="PIN4-like_RRM"/>
</dbReference>
<evidence type="ECO:0000313" key="12">
    <source>
        <dbReference type="EMBL" id="WFD34576.1"/>
    </source>
</evidence>
<dbReference type="PANTHER" id="PTHR48025">
    <property type="entry name" value="OS02G0815200 PROTEIN"/>
    <property type="match status" value="1"/>
</dbReference>
<dbReference type="FunFam" id="3.30.1370.50:FF:000002">
    <property type="entry name" value="Immunoglobulin mu DNA-binding protein 2"/>
    <property type="match status" value="1"/>
</dbReference>
<dbReference type="CDD" id="cd12253">
    <property type="entry name" value="RRM_PIN4_like"/>
    <property type="match status" value="1"/>
</dbReference>
<keyword evidence="2" id="KW-0547">Nucleotide-binding</keyword>
<dbReference type="SMART" id="SM00393">
    <property type="entry name" value="R3H"/>
    <property type="match status" value="1"/>
</dbReference>
<dbReference type="PANTHER" id="PTHR48025:SF1">
    <property type="entry name" value="RRM DOMAIN-CONTAINING PROTEIN"/>
    <property type="match status" value="1"/>
</dbReference>
<dbReference type="GO" id="GO:0005634">
    <property type="term" value="C:nucleus"/>
    <property type="evidence" value="ECO:0007669"/>
    <property type="project" value="UniProtKB-SubCell"/>
</dbReference>
<dbReference type="InterPro" id="IPR000504">
    <property type="entry name" value="RRM_dom"/>
</dbReference>
<dbReference type="PROSITE" id="PS50102">
    <property type="entry name" value="RRM"/>
    <property type="match status" value="1"/>
</dbReference>
<keyword evidence="3" id="KW-0378">Hydrolase</keyword>
<name>A0AAF0JAR6_9BASI</name>
<comment type="subcellular location">
    <subcellularLocation>
        <location evidence="1">Nucleus</location>
    </subcellularLocation>
</comment>
<evidence type="ECO:0000256" key="6">
    <source>
        <dbReference type="ARBA" id="ARBA00022884"/>
    </source>
</evidence>
<keyword evidence="5" id="KW-0067">ATP-binding</keyword>
<accession>A0AAF0JAR6</accession>